<evidence type="ECO:0000313" key="1">
    <source>
        <dbReference type="EMBL" id="CAD8119369.1"/>
    </source>
</evidence>
<evidence type="ECO:0008006" key="3">
    <source>
        <dbReference type="Google" id="ProtNLM"/>
    </source>
</evidence>
<dbReference type="Proteomes" id="UP000688137">
    <property type="component" value="Unassembled WGS sequence"/>
</dbReference>
<keyword evidence="2" id="KW-1185">Reference proteome</keyword>
<reference evidence="1" key="1">
    <citation type="submission" date="2021-01" db="EMBL/GenBank/DDBJ databases">
        <authorList>
            <consortium name="Genoscope - CEA"/>
            <person name="William W."/>
        </authorList>
    </citation>
    <scope>NUCLEOTIDE SEQUENCE</scope>
</reference>
<accession>A0A8S1QUV3</accession>
<gene>
    <name evidence="1" type="ORF">PPRIM_AZ9-3.1.T3130005</name>
</gene>
<dbReference type="OMA" id="CESVEIC"/>
<dbReference type="PANTHER" id="PTHR33706">
    <property type="entry name" value="MORN VARIANT REPEAT PROTEIN"/>
    <property type="match status" value="1"/>
</dbReference>
<name>A0A8S1QUV3_PARPR</name>
<sequence length="397" mass="47465">MAYYLQKRSQQKIRDYWRWILQQLRFKGWLLDRFVQLFLPVLNILDIYDISYNEIIYQGYYRNGLKNGFWEIKNRRDNIEYFERIGGGFYDEQGRKNGEWIDLTDNFYQNITYCGIYQNGQRIGKWEINHRNGIDKPNIIYGVGQYDDNGFKNNKWIDLSDKFYLQITYDGEYQNGKKIGLWNTNYSRTKVEPPEIIGGGQYDDQMLKNGKWIELSDNFWEYCQVSYNGIYNNGKKFGQWNINYRENGQIKFYKIGGGIYQQQSLKDGEWVEISDHFQEDRQVVYIGEYKTGLKFGRWNTLYRKNSENPFQHIGGGSYDNNGLQIGKWIELSQNFQEYIKFCESVEICKSSTKGSLQKVKRLDYGTLFIEKRRMVNQNQLNMDYMITLVKKMENGLS</sequence>
<comment type="caution">
    <text evidence="1">The sequence shown here is derived from an EMBL/GenBank/DDBJ whole genome shotgun (WGS) entry which is preliminary data.</text>
</comment>
<organism evidence="1 2">
    <name type="scientific">Paramecium primaurelia</name>
    <dbReference type="NCBI Taxonomy" id="5886"/>
    <lineage>
        <taxon>Eukaryota</taxon>
        <taxon>Sar</taxon>
        <taxon>Alveolata</taxon>
        <taxon>Ciliophora</taxon>
        <taxon>Intramacronucleata</taxon>
        <taxon>Oligohymenophorea</taxon>
        <taxon>Peniculida</taxon>
        <taxon>Parameciidae</taxon>
        <taxon>Paramecium</taxon>
    </lineage>
</organism>
<dbReference type="AlphaFoldDB" id="A0A8S1QUV3"/>
<dbReference type="PANTHER" id="PTHR33706:SF1">
    <property type="entry name" value="TPR REPEAT PROTEIN"/>
    <property type="match status" value="1"/>
</dbReference>
<evidence type="ECO:0000313" key="2">
    <source>
        <dbReference type="Proteomes" id="UP000688137"/>
    </source>
</evidence>
<protein>
    <recommendedName>
        <fullName evidence="3">MORN repeat protein</fullName>
    </recommendedName>
</protein>
<dbReference type="EMBL" id="CAJJDM010000322">
    <property type="protein sequence ID" value="CAD8119369.1"/>
    <property type="molecule type" value="Genomic_DNA"/>
</dbReference>
<proteinExistence type="predicted"/>